<sequence length="1077" mass="115262">MMHNKHIFWTVILTCCVGVSCLKVQHLMLSESQKISGVEGARLQVNCTANVSASPSSLRWVRNNGDGSTLPQIQPTETKVILRIPSLQGSDAGRYACELVMADGTEEKAEFHLFVKRKDRNPATCPNTQFKCKTTNLCLFTRFLCDGKDDCGDGSDEKCKVNPCTNKFRCNNTRCVALNDLCNHIDDCGDHSDEGSFCFAKPSTTMQPSEDDNHFSWLKTTVYAVIVSTIGVVILISSIVIMVYRVKMERRRERRISRALERMHRQGDDTGESMSPDGGEEGQSDQHPFLSSSQQYPRYGNIIVNVNNGVQYMPGYGCPVFMDAPPPYSEVGSDEAPDTTPSGTAPPPYSTIDRGTPERLQAQERPASAALGQNTGVVQQQQQQRNVTAPSVVQNCLGGQQTGTDRGRRGRRGQERNDRQVASPTGRVSGAGCPDAGRNNARANPDGRMVEADTSSETGGSVPVLEPSHHADSDPSNRTPSGSLPSNIDINPDFLESLLASHSLQRETGQRLEDPVQRSFPANRPDNPGSSVSEGSSGFSGVETQVTPSHGAEDVYYNGDSGSSVDQDRSGTSSPVLTSQSTQTPRRHRTQPPAGNSAGVSPSHVPEERRLTPDVVAPEDVQPSSSVGGTDGNNLQTQNELVKDLNTGSPQTGVPDGARVNTPPESDPVRDVDLSSGDVFSGSNSPSRSSYSAVPLSDDGESNLPLLSATGDDDDDDDERSAGVSSPKFHFRYDENSELGTAQVDDNFDDSTVCVRRRDRPDQTVASADRELVAEDLPTAPVEELAGQSLPDSSEDSDSASNALLTEVLRRDRNSKPKPGHLSVQKGQILLHTEEGFVTNDQTDQQESDPAMVAAPVLSGELVVKDGNVLLQPPGRAFSGVRSVPSDRNRPSGGATNSPSRQAGDRLAEDASAVDFSNDLTDTHPSPTSGSVNRPSSYSGQQQPSGHNHLSLNQSSSSRAPSSAVSGAEIGGGSSGAFGEEHHYTPTRHSGELNVKDGCLVLESPKHTPSSQILSHLQGAYAAEEEECGGGGRQNPAVDPIEPVINTKRPAGAAIPRPPLPKLHNTDLVFPLKNHHP</sequence>
<feature type="compositionally biased region" description="Polar residues" evidence="9">
    <location>
        <begin position="476"/>
        <end position="489"/>
    </location>
</feature>
<keyword evidence="4" id="KW-0677">Repeat</keyword>
<dbReference type="RefSeq" id="XP_005109347.1">
    <property type="nucleotide sequence ID" value="XM_005109290.3"/>
</dbReference>
<feature type="compositionally biased region" description="Polar residues" evidence="9">
    <location>
        <begin position="560"/>
        <end position="584"/>
    </location>
</feature>
<keyword evidence="3 10" id="KW-0812">Transmembrane</keyword>
<organism evidence="13 14">
    <name type="scientific">Aplysia californica</name>
    <name type="common">California sea hare</name>
    <dbReference type="NCBI Taxonomy" id="6500"/>
    <lineage>
        <taxon>Eukaryota</taxon>
        <taxon>Metazoa</taxon>
        <taxon>Spiralia</taxon>
        <taxon>Lophotrochozoa</taxon>
        <taxon>Mollusca</taxon>
        <taxon>Gastropoda</taxon>
        <taxon>Heterobranchia</taxon>
        <taxon>Euthyneura</taxon>
        <taxon>Tectipleura</taxon>
        <taxon>Aplysiida</taxon>
        <taxon>Aplysioidea</taxon>
        <taxon>Aplysiidae</taxon>
        <taxon>Aplysia</taxon>
    </lineage>
</organism>
<dbReference type="PROSITE" id="PS50068">
    <property type="entry name" value="LDLRA_2"/>
    <property type="match status" value="2"/>
</dbReference>
<dbReference type="PROSITE" id="PS50835">
    <property type="entry name" value="IG_LIKE"/>
    <property type="match status" value="1"/>
</dbReference>
<dbReference type="Pfam" id="PF00057">
    <property type="entry name" value="Ldl_recept_a"/>
    <property type="match status" value="2"/>
</dbReference>
<evidence type="ECO:0000256" key="9">
    <source>
        <dbReference type="SAM" id="MobiDB-lite"/>
    </source>
</evidence>
<feature type="region of interest" description="Disordered" evidence="9">
    <location>
        <begin position="872"/>
        <end position="992"/>
    </location>
</feature>
<dbReference type="PANTHER" id="PTHR24270">
    <property type="entry name" value="LOW-DENSITY LIPOPROTEIN RECEPTOR-RELATED"/>
    <property type="match status" value="1"/>
</dbReference>
<feature type="compositionally biased region" description="Basic and acidic residues" evidence="9">
    <location>
        <begin position="259"/>
        <end position="268"/>
    </location>
</feature>
<dbReference type="PROSITE" id="PS51257">
    <property type="entry name" value="PROKAR_LIPOPROTEIN"/>
    <property type="match status" value="1"/>
</dbReference>
<feature type="domain" description="Ig-like" evidence="12">
    <location>
        <begin position="39"/>
        <end position="112"/>
    </location>
</feature>
<dbReference type="CDD" id="cd00112">
    <property type="entry name" value="LDLa"/>
    <property type="match status" value="2"/>
</dbReference>
<dbReference type="InterPro" id="IPR036055">
    <property type="entry name" value="LDL_receptor-like_sf"/>
</dbReference>
<comment type="subcellular location">
    <subcellularLocation>
        <location evidence="2">Endomembrane system</location>
    </subcellularLocation>
    <subcellularLocation>
        <location evidence="1">Membrane</location>
        <topology evidence="1">Single-pass membrane protein</topology>
    </subcellularLocation>
</comment>
<evidence type="ECO:0000256" key="1">
    <source>
        <dbReference type="ARBA" id="ARBA00004167"/>
    </source>
</evidence>
<keyword evidence="6 10" id="KW-0472">Membrane</keyword>
<dbReference type="InterPro" id="IPR036179">
    <property type="entry name" value="Ig-like_dom_sf"/>
</dbReference>
<name>A0ABM0K5Q1_APLCA</name>
<feature type="compositionally biased region" description="Basic and acidic residues" evidence="9">
    <location>
        <begin position="504"/>
        <end position="516"/>
    </location>
</feature>
<feature type="compositionally biased region" description="Low complexity" evidence="9">
    <location>
        <begin position="681"/>
        <end position="697"/>
    </location>
</feature>
<feature type="region of interest" description="Disordered" evidence="9">
    <location>
        <begin position="1049"/>
        <end position="1077"/>
    </location>
</feature>
<feature type="compositionally biased region" description="Basic and acidic residues" evidence="9">
    <location>
        <begin position="979"/>
        <end position="992"/>
    </location>
</feature>
<dbReference type="PROSITE" id="PS01209">
    <property type="entry name" value="LDLRA_1"/>
    <property type="match status" value="2"/>
</dbReference>
<feature type="chain" id="PRO_5046646924" evidence="11">
    <location>
        <begin position="22"/>
        <end position="1077"/>
    </location>
</feature>
<reference evidence="14" key="1">
    <citation type="submission" date="2025-08" db="UniProtKB">
        <authorList>
            <consortium name="RefSeq"/>
        </authorList>
    </citation>
    <scope>IDENTIFICATION</scope>
</reference>
<feature type="disulfide bond" evidence="8">
    <location>
        <begin position="170"/>
        <end position="188"/>
    </location>
</feature>
<feature type="compositionally biased region" description="Polar residues" evidence="9">
    <location>
        <begin position="385"/>
        <end position="394"/>
    </location>
</feature>
<dbReference type="InterPro" id="IPR007110">
    <property type="entry name" value="Ig-like_dom"/>
</dbReference>
<protein>
    <submittedName>
        <fullName evidence="14">Uncharacterized protein LOC101857834</fullName>
    </submittedName>
</protein>
<evidence type="ECO:0000256" key="2">
    <source>
        <dbReference type="ARBA" id="ARBA00004308"/>
    </source>
</evidence>
<feature type="compositionally biased region" description="Polar residues" evidence="9">
    <location>
        <begin position="918"/>
        <end position="934"/>
    </location>
</feature>
<feature type="region of interest" description="Disordered" evidence="9">
    <location>
        <begin position="259"/>
        <end position="292"/>
    </location>
</feature>
<dbReference type="InterPro" id="IPR023415">
    <property type="entry name" value="LDLR_class-A_CS"/>
</dbReference>
<dbReference type="SUPFAM" id="SSF48726">
    <property type="entry name" value="Immunoglobulin"/>
    <property type="match status" value="1"/>
</dbReference>
<accession>A0ABM0K5Q1</accession>
<evidence type="ECO:0000256" key="6">
    <source>
        <dbReference type="ARBA" id="ARBA00023136"/>
    </source>
</evidence>
<feature type="transmembrane region" description="Helical" evidence="10">
    <location>
        <begin position="222"/>
        <end position="244"/>
    </location>
</feature>
<evidence type="ECO:0000259" key="12">
    <source>
        <dbReference type="PROSITE" id="PS50835"/>
    </source>
</evidence>
<dbReference type="Gene3D" id="2.60.40.10">
    <property type="entry name" value="Immunoglobulins"/>
    <property type="match status" value="1"/>
</dbReference>
<evidence type="ECO:0000256" key="4">
    <source>
        <dbReference type="ARBA" id="ARBA00022737"/>
    </source>
</evidence>
<keyword evidence="11" id="KW-0732">Signal</keyword>
<dbReference type="InterPro" id="IPR050685">
    <property type="entry name" value="LDLR"/>
</dbReference>
<dbReference type="GeneID" id="101857834"/>
<dbReference type="PRINTS" id="PR00261">
    <property type="entry name" value="LDLRECEPTOR"/>
</dbReference>
<proteinExistence type="predicted"/>
<feature type="signal peptide" evidence="11">
    <location>
        <begin position="1"/>
        <end position="21"/>
    </location>
</feature>
<dbReference type="SMART" id="SM00192">
    <property type="entry name" value="LDLa"/>
    <property type="match status" value="2"/>
</dbReference>
<dbReference type="Proteomes" id="UP000694888">
    <property type="component" value="Unplaced"/>
</dbReference>
<dbReference type="SMART" id="SM00409">
    <property type="entry name" value="IG"/>
    <property type="match status" value="1"/>
</dbReference>
<feature type="compositionally biased region" description="Low complexity" evidence="9">
    <location>
        <begin position="529"/>
        <end position="543"/>
    </location>
</feature>
<evidence type="ECO:0000256" key="5">
    <source>
        <dbReference type="ARBA" id="ARBA00022989"/>
    </source>
</evidence>
<feature type="region of interest" description="Disordered" evidence="9">
    <location>
        <begin position="327"/>
        <end position="853"/>
    </location>
</feature>
<evidence type="ECO:0000313" key="13">
    <source>
        <dbReference type="Proteomes" id="UP000694888"/>
    </source>
</evidence>
<dbReference type="SUPFAM" id="SSF57424">
    <property type="entry name" value="LDL receptor-like module"/>
    <property type="match status" value="2"/>
</dbReference>
<dbReference type="InterPro" id="IPR003599">
    <property type="entry name" value="Ig_sub"/>
</dbReference>
<comment type="caution">
    <text evidence="8">Lacks conserved residue(s) required for the propagation of feature annotation.</text>
</comment>
<feature type="compositionally biased region" description="Polar residues" evidence="9">
    <location>
        <begin position="622"/>
        <end position="652"/>
    </location>
</feature>
<keyword evidence="7 8" id="KW-1015">Disulfide bond</keyword>
<evidence type="ECO:0000256" key="3">
    <source>
        <dbReference type="ARBA" id="ARBA00022692"/>
    </source>
</evidence>
<keyword evidence="5 10" id="KW-1133">Transmembrane helix</keyword>
<dbReference type="InterPro" id="IPR002172">
    <property type="entry name" value="LDrepeatLR_classA_rpt"/>
</dbReference>
<evidence type="ECO:0000256" key="10">
    <source>
        <dbReference type="SAM" id="Phobius"/>
    </source>
</evidence>
<evidence type="ECO:0000256" key="8">
    <source>
        <dbReference type="PROSITE-ProRule" id="PRU00124"/>
    </source>
</evidence>
<evidence type="ECO:0000256" key="7">
    <source>
        <dbReference type="ARBA" id="ARBA00023157"/>
    </source>
</evidence>
<feature type="compositionally biased region" description="Low complexity" evidence="9">
    <location>
        <begin position="935"/>
        <end position="968"/>
    </location>
</feature>
<evidence type="ECO:0000313" key="14">
    <source>
        <dbReference type="RefSeq" id="XP_005109347.1"/>
    </source>
</evidence>
<keyword evidence="13" id="KW-1185">Reference proteome</keyword>
<gene>
    <name evidence="14" type="primary">LOC101857834</name>
</gene>
<dbReference type="InterPro" id="IPR013783">
    <property type="entry name" value="Ig-like_fold"/>
</dbReference>
<dbReference type="Gene3D" id="4.10.400.10">
    <property type="entry name" value="Low-density Lipoprotein Receptor"/>
    <property type="match status" value="2"/>
</dbReference>
<evidence type="ECO:0000256" key="11">
    <source>
        <dbReference type="SAM" id="SignalP"/>
    </source>
</evidence>